<sequence length="163" mass="18971">MPRLGRRKRGLGPKDFENNNLPGREEAGNRYDRKANTRIMFVLAFLLFGATLIPYYQVSEYNRYMQYGYTVGMKLLYEPRATGKNSKVFKLDYNGHRYNLFTSKLYGKEYKMGDTIKVKYIPNEEHIIAPDANVDNAIWAMYIMGFGSFLLILIATVRIILGW</sequence>
<evidence type="ECO:0008006" key="5">
    <source>
        <dbReference type="Google" id="ProtNLM"/>
    </source>
</evidence>
<reference evidence="3 4" key="1">
    <citation type="submission" date="2016-11" db="EMBL/GenBank/DDBJ databases">
        <authorList>
            <person name="Jaros S."/>
            <person name="Januszkiewicz K."/>
            <person name="Wedrychowicz H."/>
        </authorList>
    </citation>
    <scope>NUCLEOTIDE SEQUENCE [LARGE SCALE GENOMIC DNA]</scope>
    <source>
        <strain evidence="3 4">DSM 27406</strain>
    </source>
</reference>
<evidence type="ECO:0000313" key="4">
    <source>
        <dbReference type="Proteomes" id="UP000184420"/>
    </source>
</evidence>
<evidence type="ECO:0000256" key="2">
    <source>
        <dbReference type="SAM" id="Phobius"/>
    </source>
</evidence>
<protein>
    <recommendedName>
        <fullName evidence="5">DUF3592 domain-containing protein</fullName>
    </recommendedName>
</protein>
<organism evidence="3 4">
    <name type="scientific">Chitinophaga jiangningensis</name>
    <dbReference type="NCBI Taxonomy" id="1419482"/>
    <lineage>
        <taxon>Bacteria</taxon>
        <taxon>Pseudomonadati</taxon>
        <taxon>Bacteroidota</taxon>
        <taxon>Chitinophagia</taxon>
        <taxon>Chitinophagales</taxon>
        <taxon>Chitinophagaceae</taxon>
        <taxon>Chitinophaga</taxon>
    </lineage>
</organism>
<proteinExistence type="predicted"/>
<dbReference type="AlphaFoldDB" id="A0A1M6VC89"/>
<feature type="transmembrane region" description="Helical" evidence="2">
    <location>
        <begin position="139"/>
        <end position="161"/>
    </location>
</feature>
<keyword evidence="4" id="KW-1185">Reference proteome</keyword>
<dbReference type="EMBL" id="FRBL01000001">
    <property type="protein sequence ID" value="SHK78965.1"/>
    <property type="molecule type" value="Genomic_DNA"/>
</dbReference>
<feature type="compositionally biased region" description="Basic residues" evidence="1">
    <location>
        <begin position="1"/>
        <end position="11"/>
    </location>
</feature>
<evidence type="ECO:0000256" key="1">
    <source>
        <dbReference type="SAM" id="MobiDB-lite"/>
    </source>
</evidence>
<dbReference type="STRING" id="1419482.SAMN05444266_101149"/>
<name>A0A1M6VC89_9BACT</name>
<dbReference type="Proteomes" id="UP000184420">
    <property type="component" value="Unassembled WGS sequence"/>
</dbReference>
<accession>A0A1M6VC89</accession>
<feature type="compositionally biased region" description="Basic and acidic residues" evidence="1">
    <location>
        <begin position="12"/>
        <end position="29"/>
    </location>
</feature>
<feature type="transmembrane region" description="Helical" evidence="2">
    <location>
        <begin position="39"/>
        <end position="58"/>
    </location>
</feature>
<keyword evidence="2" id="KW-1133">Transmembrane helix</keyword>
<feature type="region of interest" description="Disordered" evidence="1">
    <location>
        <begin position="1"/>
        <end position="29"/>
    </location>
</feature>
<keyword evidence="2" id="KW-0812">Transmembrane</keyword>
<evidence type="ECO:0000313" key="3">
    <source>
        <dbReference type="EMBL" id="SHK78965.1"/>
    </source>
</evidence>
<keyword evidence="2" id="KW-0472">Membrane</keyword>
<dbReference type="RefSeq" id="WP_073077055.1">
    <property type="nucleotide sequence ID" value="NZ_FRBL01000001.1"/>
</dbReference>
<gene>
    <name evidence="3" type="ORF">SAMN05444266_101149</name>
</gene>